<evidence type="ECO:0000256" key="11">
    <source>
        <dbReference type="ARBA" id="ARBA00023128"/>
    </source>
</evidence>
<keyword evidence="12" id="KW-0472">Membrane</keyword>
<dbReference type="Gene3D" id="1.10.238.10">
    <property type="entry name" value="EF-hand"/>
    <property type="match status" value="2"/>
</dbReference>
<feature type="domain" description="EF-hand" evidence="14">
    <location>
        <begin position="335"/>
        <end position="370"/>
    </location>
</feature>
<dbReference type="GO" id="GO:0036444">
    <property type="term" value="P:calcium import into the mitochondrion"/>
    <property type="evidence" value="ECO:0007669"/>
    <property type="project" value="TreeGrafter"/>
</dbReference>
<keyword evidence="6" id="KW-0677">Repeat</keyword>
<evidence type="ECO:0000313" key="15">
    <source>
        <dbReference type="EMBL" id="CEM54450.1"/>
    </source>
</evidence>
<keyword evidence="7" id="KW-0999">Mitochondrion inner membrane</keyword>
<evidence type="ECO:0000256" key="13">
    <source>
        <dbReference type="ARBA" id="ARBA00038333"/>
    </source>
</evidence>
<reference evidence="15" key="1">
    <citation type="submission" date="2014-11" db="EMBL/GenBank/DDBJ databases">
        <authorList>
            <person name="Otto D Thomas"/>
            <person name="Naeem Raeece"/>
        </authorList>
    </citation>
    <scope>NUCLEOTIDE SEQUENCE</scope>
</reference>
<dbReference type="GO" id="GO:0005758">
    <property type="term" value="C:mitochondrial intermembrane space"/>
    <property type="evidence" value="ECO:0007669"/>
    <property type="project" value="UniProtKB-SubCell"/>
</dbReference>
<dbReference type="PANTHER" id="PTHR12294">
    <property type="entry name" value="EF HAND DOMAIN FAMILY A1,A2-RELATED"/>
    <property type="match status" value="1"/>
</dbReference>
<protein>
    <recommendedName>
        <fullName evidence="14">EF-hand domain-containing protein</fullName>
    </recommendedName>
</protein>
<keyword evidence="3" id="KW-0813">Transport</keyword>
<keyword evidence="9" id="KW-0809">Transit peptide</keyword>
<dbReference type="SMART" id="SM00054">
    <property type="entry name" value="EFh"/>
    <property type="match status" value="3"/>
</dbReference>
<evidence type="ECO:0000256" key="1">
    <source>
        <dbReference type="ARBA" id="ARBA00004273"/>
    </source>
</evidence>
<proteinExistence type="inferred from homology"/>
<gene>
    <name evidence="15" type="ORF">Cvel_12776</name>
</gene>
<evidence type="ECO:0000256" key="4">
    <source>
        <dbReference type="ARBA" id="ARBA00022568"/>
    </source>
</evidence>
<dbReference type="SUPFAM" id="SSF47473">
    <property type="entry name" value="EF-hand"/>
    <property type="match status" value="2"/>
</dbReference>
<dbReference type="Pfam" id="PF13202">
    <property type="entry name" value="EF-hand_5"/>
    <property type="match status" value="1"/>
</dbReference>
<dbReference type="InterPro" id="IPR002048">
    <property type="entry name" value="EF_hand_dom"/>
</dbReference>
<evidence type="ECO:0000256" key="3">
    <source>
        <dbReference type="ARBA" id="ARBA00022448"/>
    </source>
</evidence>
<keyword evidence="4" id="KW-0109">Calcium transport</keyword>
<name>A0A0G4IBB8_9ALVE</name>
<keyword evidence="10" id="KW-0406">Ion transport</keyword>
<dbReference type="GO" id="GO:1990246">
    <property type="term" value="C:uniplex complex"/>
    <property type="evidence" value="ECO:0007669"/>
    <property type="project" value="TreeGrafter"/>
</dbReference>
<organism evidence="15">
    <name type="scientific">Chromera velia CCMP2878</name>
    <dbReference type="NCBI Taxonomy" id="1169474"/>
    <lineage>
        <taxon>Eukaryota</taxon>
        <taxon>Sar</taxon>
        <taxon>Alveolata</taxon>
        <taxon>Colpodellida</taxon>
        <taxon>Chromeraceae</taxon>
        <taxon>Chromera</taxon>
    </lineage>
</organism>
<evidence type="ECO:0000256" key="5">
    <source>
        <dbReference type="ARBA" id="ARBA00022723"/>
    </source>
</evidence>
<dbReference type="InterPro" id="IPR018247">
    <property type="entry name" value="EF_Hand_1_Ca_BS"/>
</dbReference>
<evidence type="ECO:0000256" key="7">
    <source>
        <dbReference type="ARBA" id="ARBA00022792"/>
    </source>
</evidence>
<comment type="similarity">
    <text evidence="13">Belongs to the MICU1 family. MICU1 subfamily.</text>
</comment>
<accession>A0A0G4IBB8</accession>
<keyword evidence="8" id="KW-0106">Calcium</keyword>
<evidence type="ECO:0000256" key="12">
    <source>
        <dbReference type="ARBA" id="ARBA00023136"/>
    </source>
</evidence>
<dbReference type="GO" id="GO:0005509">
    <property type="term" value="F:calcium ion binding"/>
    <property type="evidence" value="ECO:0007669"/>
    <property type="project" value="InterPro"/>
</dbReference>
<dbReference type="PROSITE" id="PS00018">
    <property type="entry name" value="EF_HAND_1"/>
    <property type="match status" value="2"/>
</dbReference>
<evidence type="ECO:0000256" key="6">
    <source>
        <dbReference type="ARBA" id="ARBA00022737"/>
    </source>
</evidence>
<evidence type="ECO:0000256" key="10">
    <source>
        <dbReference type="ARBA" id="ARBA00023065"/>
    </source>
</evidence>
<dbReference type="PROSITE" id="PS50222">
    <property type="entry name" value="EF_HAND_2"/>
    <property type="match status" value="2"/>
</dbReference>
<dbReference type="GO" id="GO:0051560">
    <property type="term" value="P:mitochondrial calcium ion homeostasis"/>
    <property type="evidence" value="ECO:0007669"/>
    <property type="project" value="TreeGrafter"/>
</dbReference>
<dbReference type="InterPro" id="IPR011992">
    <property type="entry name" value="EF-hand-dom_pair"/>
</dbReference>
<feature type="domain" description="EF-hand" evidence="14">
    <location>
        <begin position="130"/>
        <end position="165"/>
    </location>
</feature>
<keyword evidence="5" id="KW-0479">Metal-binding</keyword>
<dbReference type="PANTHER" id="PTHR12294:SF1">
    <property type="entry name" value="CALCIUM UPTAKE PROTEIN 1, MITOCHONDRIAL"/>
    <property type="match status" value="1"/>
</dbReference>
<sequence length="395" mass="44200">MSAGRFSRALVPTAMGVAFALTVTNGQNRRTKSAQAAAHLSPSGRIDMTYLQGWFEKHASLRESRGNEELRVMGKDDFFKAICPREGLDPSSLPDSVKRKTEKIFKEADFSGGGTVDFREFVLFMTLLNSPIDNFHLAFSLLDKDGNGQLDRSEMGLLLEMVVRESCKEMKTAANKEEAKQFLETITGSPFFQRLFGDTGDRAAGFSEFAAEVQGLMDLLLRMQFLVLCALEGTASVDREALSPIGFLSYIRENGHRRLMRGARGKGGEGERQKEREKQLVAGLDCICFEDFRLFSKLCERVHELETVLVMSTHDKKKIDLATFEKLCAVVGAPLKGAPLQILFKSIDRDNSGLIDPHELMDYLESAGVNKDNVADIKGGETRWEEFRQCLNRVW</sequence>
<keyword evidence="11" id="KW-0496">Mitochondrion</keyword>
<evidence type="ECO:0000259" key="14">
    <source>
        <dbReference type="PROSITE" id="PS50222"/>
    </source>
</evidence>
<dbReference type="EMBL" id="CDMZ01005788">
    <property type="protein sequence ID" value="CEM54450.1"/>
    <property type="molecule type" value="Genomic_DNA"/>
</dbReference>
<evidence type="ECO:0000256" key="2">
    <source>
        <dbReference type="ARBA" id="ARBA00004569"/>
    </source>
</evidence>
<evidence type="ECO:0000256" key="8">
    <source>
        <dbReference type="ARBA" id="ARBA00022837"/>
    </source>
</evidence>
<comment type="subcellular location">
    <subcellularLocation>
        <location evidence="1">Mitochondrion inner membrane</location>
    </subcellularLocation>
    <subcellularLocation>
        <location evidence="2">Mitochondrion intermembrane space</location>
    </subcellularLocation>
</comment>
<evidence type="ECO:0000256" key="9">
    <source>
        <dbReference type="ARBA" id="ARBA00022946"/>
    </source>
</evidence>
<dbReference type="Pfam" id="PF13833">
    <property type="entry name" value="EF-hand_8"/>
    <property type="match status" value="1"/>
</dbReference>
<dbReference type="VEuPathDB" id="CryptoDB:Cvel_12776"/>
<dbReference type="InterPro" id="IPR039800">
    <property type="entry name" value="MICU1/2/3"/>
</dbReference>
<dbReference type="AlphaFoldDB" id="A0A0G4IBB8"/>